<reference evidence="1" key="1">
    <citation type="submission" date="2022-03" db="EMBL/GenBank/DDBJ databases">
        <authorList>
            <person name="Alioto T."/>
            <person name="Alioto T."/>
            <person name="Gomez Garrido J."/>
        </authorList>
    </citation>
    <scope>NUCLEOTIDE SEQUENCE</scope>
</reference>
<sequence length="82" mass="9281">MADATCSPGYIDIATKLDSIFAAFWRKLFLKQPVRYHLPKYPRSRHKGLRELAKDGEGDDCTCRVARLHVGIPMQLGFTTAE</sequence>
<dbReference type="AlphaFoldDB" id="A0AAD1SFE2"/>
<protein>
    <submittedName>
        <fullName evidence="1">Uncharacterized protein</fullName>
    </submittedName>
</protein>
<proteinExistence type="predicted"/>
<accession>A0AAD1SFE2</accession>
<evidence type="ECO:0000313" key="2">
    <source>
        <dbReference type="Proteomes" id="UP001295444"/>
    </source>
</evidence>
<name>A0AAD1SFE2_PELCU</name>
<keyword evidence="2" id="KW-1185">Reference proteome</keyword>
<dbReference type="EMBL" id="OW240917">
    <property type="protein sequence ID" value="CAH2299989.1"/>
    <property type="molecule type" value="Genomic_DNA"/>
</dbReference>
<gene>
    <name evidence="1" type="ORF">PECUL_23A031774</name>
</gene>
<dbReference type="Proteomes" id="UP001295444">
    <property type="component" value="Chromosome 06"/>
</dbReference>
<evidence type="ECO:0000313" key="1">
    <source>
        <dbReference type="EMBL" id="CAH2299989.1"/>
    </source>
</evidence>
<organism evidence="1 2">
    <name type="scientific">Pelobates cultripes</name>
    <name type="common">Western spadefoot toad</name>
    <dbReference type="NCBI Taxonomy" id="61616"/>
    <lineage>
        <taxon>Eukaryota</taxon>
        <taxon>Metazoa</taxon>
        <taxon>Chordata</taxon>
        <taxon>Craniata</taxon>
        <taxon>Vertebrata</taxon>
        <taxon>Euteleostomi</taxon>
        <taxon>Amphibia</taxon>
        <taxon>Batrachia</taxon>
        <taxon>Anura</taxon>
        <taxon>Pelobatoidea</taxon>
        <taxon>Pelobatidae</taxon>
        <taxon>Pelobates</taxon>
    </lineage>
</organism>